<proteinExistence type="predicted"/>
<dbReference type="EMBL" id="JAAZSR010000170">
    <property type="protein sequence ID" value="NKX51087.1"/>
    <property type="molecule type" value="Genomic_DNA"/>
</dbReference>
<sequence length="51" mass="5154">PRLREGGDTGRPVVLSAEDSAAAKALRAISDALASRPRGLAGRALGVSPRS</sequence>
<comment type="caution">
    <text evidence="1">The sequence shown here is derived from an EMBL/GenBank/DDBJ whole genome shotgun (WGS) entry which is preliminary data.</text>
</comment>
<protein>
    <submittedName>
        <fullName evidence="1">Mrp/NBP35 family ATP-binding protein</fullName>
    </submittedName>
</protein>
<dbReference type="Proteomes" id="UP000523795">
    <property type="component" value="Unassembled WGS sequence"/>
</dbReference>
<accession>A0ABX1JP42</accession>
<dbReference type="GO" id="GO:0005524">
    <property type="term" value="F:ATP binding"/>
    <property type="evidence" value="ECO:0007669"/>
    <property type="project" value="UniProtKB-KW"/>
</dbReference>
<organism evidence="1 2">
    <name type="scientific">Arthrobacter deserti</name>
    <dbReference type="NCBI Taxonomy" id="1742687"/>
    <lineage>
        <taxon>Bacteria</taxon>
        <taxon>Bacillati</taxon>
        <taxon>Actinomycetota</taxon>
        <taxon>Actinomycetes</taxon>
        <taxon>Micrococcales</taxon>
        <taxon>Micrococcaceae</taxon>
        <taxon>Arthrobacter</taxon>
    </lineage>
</organism>
<keyword evidence="1" id="KW-0547">Nucleotide-binding</keyword>
<keyword evidence="2" id="KW-1185">Reference proteome</keyword>
<evidence type="ECO:0000313" key="1">
    <source>
        <dbReference type="EMBL" id="NKX51087.1"/>
    </source>
</evidence>
<name>A0ABX1JP42_9MICC</name>
<evidence type="ECO:0000313" key="2">
    <source>
        <dbReference type="Proteomes" id="UP000523795"/>
    </source>
</evidence>
<keyword evidence="1" id="KW-0067">ATP-binding</keyword>
<gene>
    <name evidence="1" type="ORF">HER39_11045</name>
</gene>
<reference evidence="1 2" key="1">
    <citation type="submission" date="2020-04" db="EMBL/GenBank/DDBJ databases">
        <authorList>
            <person name="Liu S."/>
        </authorList>
    </citation>
    <scope>NUCLEOTIDE SEQUENCE [LARGE SCALE GENOMIC DNA]</scope>
    <source>
        <strain evidence="1 2">CGMCC 1.15091</strain>
    </source>
</reference>
<feature type="non-terminal residue" evidence="1">
    <location>
        <position position="1"/>
    </location>
</feature>